<sequence>MDDKKLDEAAQCIQRMYRCHNARKLILSIASTVYCKCYDEASGLYYYYNLKTGDTTWDRPKVFKSNTDAPNYDVGPEVDSLPKEKIPLELPKTVKMQREEEFARRQESIKLIMLRAQAKANLEKEKKKNVHQGRKAWDKRYLQQQQQVRKERQRQLVAENKQNLQNLLDGKAKLHLGSIRDASMRGDYNRVTELLQQGFSPNAESAMGLTPLLAACGNGHLAIVQLLLENGADVNHRHIITKRTPYMEACERTNVEILRELLRYGARIHWQDKQGRSAADGITNEHILTMHTLATKVWSTQSNFIFPTPFRRATLSLMFVSKCQRQQASLNLSNALKKASTIKLESQKHLVEAKVRYDTEMRQCQSQPVLIRRQLVTEDTDLRFDEARIKILLCAEEAVLLLHRASQPKYLTEANVILILSFCSRHWFEQSSHTHQNATRKNECTIYPTRHRTSLTILPSNISDPLDENTEQIQRMSQELQHVEATQYFDSISGVSCDKTLKQSQASVCINILEAVHLARRPNRQLIDPFVRVRVLDKSGKPLCDFQATEPRFEDEWPSWDHSMTISIPSIYTDIQFQVMDNANYRPELAGEVRIHLRDYLDQKEHDQWLILPPTLKQQLLECDKPRTNPAKLHILITFTHAKVHQICCTHSQDD</sequence>
<evidence type="ECO:0000259" key="5">
    <source>
        <dbReference type="PROSITE" id="PS50004"/>
    </source>
</evidence>
<dbReference type="SUPFAM" id="SSF49562">
    <property type="entry name" value="C2 domain (Calcium/lipid-binding domain, CaLB)"/>
    <property type="match status" value="1"/>
</dbReference>
<keyword evidence="2 3" id="KW-0040">ANK repeat</keyword>
<feature type="domain" description="WW" evidence="6">
    <location>
        <begin position="40"/>
        <end position="62"/>
    </location>
</feature>
<evidence type="ECO:0000256" key="4">
    <source>
        <dbReference type="SAM" id="MobiDB-lite"/>
    </source>
</evidence>
<dbReference type="Gene3D" id="2.20.70.10">
    <property type="match status" value="1"/>
</dbReference>
<dbReference type="SUPFAM" id="SSF51045">
    <property type="entry name" value="WW domain"/>
    <property type="match status" value="1"/>
</dbReference>
<dbReference type="GO" id="GO:0004842">
    <property type="term" value="F:ubiquitin-protein transferase activity"/>
    <property type="evidence" value="ECO:0007669"/>
    <property type="project" value="TreeGrafter"/>
</dbReference>
<evidence type="ECO:0000313" key="7">
    <source>
        <dbReference type="EMBL" id="OQS02441.1"/>
    </source>
</evidence>
<protein>
    <submittedName>
        <fullName evidence="7">Uncharacterized protein</fullName>
    </submittedName>
</protein>
<name>A0A1V9ZWV4_9STRA</name>
<dbReference type="PROSITE" id="PS50088">
    <property type="entry name" value="ANK_REPEAT"/>
    <property type="match status" value="2"/>
</dbReference>
<dbReference type="Gene3D" id="2.60.40.150">
    <property type="entry name" value="C2 domain"/>
    <property type="match status" value="1"/>
</dbReference>
<comment type="caution">
    <text evidence="7">The sequence shown here is derived from an EMBL/GenBank/DDBJ whole genome shotgun (WGS) entry which is preliminary data.</text>
</comment>
<dbReference type="InterPro" id="IPR036770">
    <property type="entry name" value="Ankyrin_rpt-contain_sf"/>
</dbReference>
<dbReference type="EMBL" id="JNBS01001129">
    <property type="protein sequence ID" value="OQS02441.1"/>
    <property type="molecule type" value="Genomic_DNA"/>
</dbReference>
<gene>
    <name evidence="7" type="ORF">THRCLA_05190</name>
</gene>
<evidence type="ECO:0000256" key="3">
    <source>
        <dbReference type="PROSITE-ProRule" id="PRU00023"/>
    </source>
</evidence>
<feature type="region of interest" description="Disordered" evidence="4">
    <location>
        <begin position="123"/>
        <end position="144"/>
    </location>
</feature>
<accession>A0A1V9ZWV4</accession>
<dbReference type="CDD" id="cd00201">
    <property type="entry name" value="WW"/>
    <property type="match status" value="1"/>
</dbReference>
<dbReference type="Gene3D" id="1.25.40.20">
    <property type="entry name" value="Ankyrin repeat-containing domain"/>
    <property type="match status" value="1"/>
</dbReference>
<dbReference type="PANTHER" id="PTHR24171">
    <property type="entry name" value="ANKYRIN REPEAT DOMAIN-CONTAINING PROTEIN 39-RELATED"/>
    <property type="match status" value="1"/>
</dbReference>
<evidence type="ECO:0000259" key="6">
    <source>
        <dbReference type="PROSITE" id="PS50020"/>
    </source>
</evidence>
<dbReference type="PROSITE" id="PS50297">
    <property type="entry name" value="ANK_REP_REGION"/>
    <property type="match status" value="1"/>
</dbReference>
<evidence type="ECO:0000256" key="2">
    <source>
        <dbReference type="ARBA" id="ARBA00023043"/>
    </source>
</evidence>
<dbReference type="Pfam" id="PF00168">
    <property type="entry name" value="C2"/>
    <property type="match status" value="1"/>
</dbReference>
<keyword evidence="1" id="KW-0677">Repeat</keyword>
<dbReference type="OrthoDB" id="194358at2759"/>
<dbReference type="CDD" id="cd00030">
    <property type="entry name" value="C2"/>
    <property type="match status" value="1"/>
</dbReference>
<dbReference type="SMART" id="SM00248">
    <property type="entry name" value="ANK"/>
    <property type="match status" value="3"/>
</dbReference>
<dbReference type="PROSITE" id="PS50020">
    <property type="entry name" value="WW_DOMAIN_2"/>
    <property type="match status" value="1"/>
</dbReference>
<keyword evidence="8" id="KW-1185">Reference proteome</keyword>
<dbReference type="InterPro" id="IPR036020">
    <property type="entry name" value="WW_dom_sf"/>
</dbReference>
<dbReference type="Proteomes" id="UP000243217">
    <property type="component" value="Unassembled WGS sequence"/>
</dbReference>
<dbReference type="InterPro" id="IPR001202">
    <property type="entry name" value="WW_dom"/>
</dbReference>
<reference evidence="7 8" key="1">
    <citation type="journal article" date="2014" name="Genome Biol. Evol.">
        <title>The secreted proteins of Achlya hypogyna and Thraustotheca clavata identify the ancestral oomycete secretome and reveal gene acquisitions by horizontal gene transfer.</title>
        <authorList>
            <person name="Misner I."/>
            <person name="Blouin N."/>
            <person name="Leonard G."/>
            <person name="Richards T.A."/>
            <person name="Lane C.E."/>
        </authorList>
    </citation>
    <scope>NUCLEOTIDE SEQUENCE [LARGE SCALE GENOMIC DNA]</scope>
    <source>
        <strain evidence="7 8">ATCC 34112</strain>
    </source>
</reference>
<feature type="repeat" description="ANK" evidence="3">
    <location>
        <begin position="207"/>
        <end position="239"/>
    </location>
</feature>
<dbReference type="InterPro" id="IPR035892">
    <property type="entry name" value="C2_domain_sf"/>
</dbReference>
<dbReference type="GO" id="GO:0085020">
    <property type="term" value="P:protein K6-linked ubiquitination"/>
    <property type="evidence" value="ECO:0007669"/>
    <property type="project" value="TreeGrafter"/>
</dbReference>
<proteinExistence type="predicted"/>
<dbReference type="AlphaFoldDB" id="A0A1V9ZWV4"/>
<dbReference type="InterPro" id="IPR002110">
    <property type="entry name" value="Ankyrin_rpt"/>
</dbReference>
<feature type="repeat" description="ANK" evidence="3">
    <location>
        <begin position="241"/>
        <end position="273"/>
    </location>
</feature>
<dbReference type="PROSITE" id="PS50004">
    <property type="entry name" value="C2"/>
    <property type="match status" value="1"/>
</dbReference>
<feature type="domain" description="C2" evidence="5">
    <location>
        <begin position="489"/>
        <end position="610"/>
    </location>
</feature>
<dbReference type="SUPFAM" id="SSF48403">
    <property type="entry name" value="Ankyrin repeat"/>
    <property type="match status" value="1"/>
</dbReference>
<dbReference type="Pfam" id="PF12796">
    <property type="entry name" value="Ank_2"/>
    <property type="match status" value="1"/>
</dbReference>
<organism evidence="7 8">
    <name type="scientific">Thraustotheca clavata</name>
    <dbReference type="NCBI Taxonomy" id="74557"/>
    <lineage>
        <taxon>Eukaryota</taxon>
        <taxon>Sar</taxon>
        <taxon>Stramenopiles</taxon>
        <taxon>Oomycota</taxon>
        <taxon>Saprolegniomycetes</taxon>
        <taxon>Saprolegniales</taxon>
        <taxon>Achlyaceae</taxon>
        <taxon>Thraustotheca</taxon>
    </lineage>
</organism>
<dbReference type="InterPro" id="IPR000008">
    <property type="entry name" value="C2_dom"/>
</dbReference>
<evidence type="ECO:0000256" key="1">
    <source>
        <dbReference type="ARBA" id="ARBA00022737"/>
    </source>
</evidence>
<dbReference type="STRING" id="74557.A0A1V9ZWV4"/>
<dbReference type="Pfam" id="PF00397">
    <property type="entry name" value="WW"/>
    <property type="match status" value="1"/>
</dbReference>
<dbReference type="PANTHER" id="PTHR24171:SF8">
    <property type="entry name" value="BRCA1-ASSOCIATED RING DOMAIN PROTEIN 1"/>
    <property type="match status" value="1"/>
</dbReference>
<evidence type="ECO:0000313" key="8">
    <source>
        <dbReference type="Proteomes" id="UP000243217"/>
    </source>
</evidence>
<dbReference type="SMART" id="SM00239">
    <property type="entry name" value="C2"/>
    <property type="match status" value="1"/>
</dbReference>
<dbReference type="SMART" id="SM00456">
    <property type="entry name" value="WW"/>
    <property type="match status" value="1"/>
</dbReference>